<keyword evidence="1" id="KW-0472">Membrane</keyword>
<name>A0A109D832_9VIBR</name>
<sequence length="85" mass="9886">MSAPEYISDLKRVSAKNFIFISAGILSNDYSDCKRFTVLLTIIFRNFYPLISLGNGLYHPARKRLVMSYHKKELVIRPLEFRMAV</sequence>
<evidence type="ECO:0000256" key="1">
    <source>
        <dbReference type="SAM" id="Phobius"/>
    </source>
</evidence>
<gene>
    <name evidence="2" type="ORF">APQ14_11350</name>
</gene>
<organism evidence="2 3">
    <name type="scientific">Vibrio toranzoniae</name>
    <dbReference type="NCBI Taxonomy" id="1194427"/>
    <lineage>
        <taxon>Bacteria</taxon>
        <taxon>Pseudomonadati</taxon>
        <taxon>Pseudomonadota</taxon>
        <taxon>Gammaproteobacteria</taxon>
        <taxon>Vibrionales</taxon>
        <taxon>Vibrionaceae</taxon>
        <taxon>Vibrio</taxon>
    </lineage>
</organism>
<feature type="transmembrane region" description="Helical" evidence="1">
    <location>
        <begin position="36"/>
        <end position="58"/>
    </location>
</feature>
<protein>
    <submittedName>
        <fullName evidence="2">Uncharacterized protein</fullName>
    </submittedName>
</protein>
<evidence type="ECO:0000313" key="2">
    <source>
        <dbReference type="EMBL" id="KWU00330.1"/>
    </source>
</evidence>
<dbReference type="AlphaFoldDB" id="A0A109D832"/>
<accession>A0A109D832</accession>
<evidence type="ECO:0000313" key="3">
    <source>
        <dbReference type="Proteomes" id="UP000057389"/>
    </source>
</evidence>
<reference evidence="2 3" key="1">
    <citation type="submission" date="2015-11" db="EMBL/GenBank/DDBJ databases">
        <title>Draft WGS of Vibrio toranzoniae.</title>
        <authorList>
            <person name="Lasa A."/>
            <person name="Romalde J.L."/>
        </authorList>
    </citation>
    <scope>NUCLEOTIDE SEQUENCE [LARGE SCALE GENOMIC DNA]</scope>
    <source>
        <strain evidence="2 3">Vb 10.8</strain>
    </source>
</reference>
<keyword evidence="1" id="KW-0812">Transmembrane</keyword>
<dbReference type="EMBL" id="LMXU01000026">
    <property type="protein sequence ID" value="KWU00330.1"/>
    <property type="molecule type" value="Genomic_DNA"/>
</dbReference>
<proteinExistence type="predicted"/>
<comment type="caution">
    <text evidence="2">The sequence shown here is derived from an EMBL/GenBank/DDBJ whole genome shotgun (WGS) entry which is preliminary data.</text>
</comment>
<keyword evidence="3" id="KW-1185">Reference proteome</keyword>
<dbReference type="Proteomes" id="UP000057389">
    <property type="component" value="Unassembled WGS sequence"/>
</dbReference>
<keyword evidence="1" id="KW-1133">Transmembrane helix</keyword>